<name>A0ACC2PVB6_9HYME</name>
<proteinExistence type="predicted"/>
<dbReference type="EMBL" id="CM056741">
    <property type="protein sequence ID" value="KAJ8686307.1"/>
    <property type="molecule type" value="Genomic_DNA"/>
</dbReference>
<protein>
    <submittedName>
        <fullName evidence="1">Uncharacterized protein</fullName>
    </submittedName>
</protein>
<keyword evidence="2" id="KW-1185">Reference proteome</keyword>
<reference evidence="1" key="1">
    <citation type="submission" date="2023-04" db="EMBL/GenBank/DDBJ databases">
        <title>A chromosome-level genome assembly of the parasitoid wasp Eretmocerus hayati.</title>
        <authorList>
            <person name="Zhong Y."/>
            <person name="Liu S."/>
            <person name="Liu Y."/>
        </authorList>
    </citation>
    <scope>NUCLEOTIDE SEQUENCE</scope>
    <source>
        <strain evidence="1">ZJU_SS_LIU_2023</strain>
    </source>
</reference>
<gene>
    <name evidence="1" type="ORF">QAD02_022101</name>
</gene>
<organism evidence="1 2">
    <name type="scientific">Eretmocerus hayati</name>
    <dbReference type="NCBI Taxonomy" id="131215"/>
    <lineage>
        <taxon>Eukaryota</taxon>
        <taxon>Metazoa</taxon>
        <taxon>Ecdysozoa</taxon>
        <taxon>Arthropoda</taxon>
        <taxon>Hexapoda</taxon>
        <taxon>Insecta</taxon>
        <taxon>Pterygota</taxon>
        <taxon>Neoptera</taxon>
        <taxon>Endopterygota</taxon>
        <taxon>Hymenoptera</taxon>
        <taxon>Apocrita</taxon>
        <taxon>Proctotrupomorpha</taxon>
        <taxon>Chalcidoidea</taxon>
        <taxon>Aphelinidae</taxon>
        <taxon>Aphelininae</taxon>
        <taxon>Eretmocerus</taxon>
    </lineage>
</organism>
<evidence type="ECO:0000313" key="2">
    <source>
        <dbReference type="Proteomes" id="UP001239111"/>
    </source>
</evidence>
<evidence type="ECO:0000313" key="1">
    <source>
        <dbReference type="EMBL" id="KAJ8686307.1"/>
    </source>
</evidence>
<comment type="caution">
    <text evidence="1">The sequence shown here is derived from an EMBL/GenBank/DDBJ whole genome shotgun (WGS) entry which is preliminary data.</text>
</comment>
<dbReference type="Proteomes" id="UP001239111">
    <property type="component" value="Chromosome 1"/>
</dbReference>
<accession>A0ACC2PVB6</accession>
<sequence>MIDLPNDLRVNNYSLILPSVAVGNVGQLSIDLLISSLELKRIGRVFDPVFIPLVGINPYNQNSDDICTAVDVYVSHEKKLVVLQIRSPIVQRPTNFFQQILTFVTDHNINRVIILTSSFGHEKRDEQLRTAPFRYLATNTISAEFCNFFNDLSWIALEPKIVDGFSGQSEIRINGGGFAKLLFDMLQNNKIPCLILLKFCSEGDNVPDAVELVNYLNQWLKLLSVNSRNECILKYPPSWKFLFGNSAPRGIY</sequence>